<protein>
    <submittedName>
        <fullName evidence="9">Ubiquinol-cytochrome-c reductase-like protein</fullName>
    </submittedName>
</protein>
<keyword evidence="5" id="KW-0999">Mitochondrion inner membrane</keyword>
<keyword evidence="8" id="KW-0472">Membrane</keyword>
<gene>
    <name evidence="9" type="ORF">CTEN210_13983</name>
</gene>
<evidence type="ECO:0000256" key="2">
    <source>
        <dbReference type="ARBA" id="ARBA00008554"/>
    </source>
</evidence>
<dbReference type="PANTHER" id="PTHR12022:SF0">
    <property type="entry name" value="CYTOCHROME B-C1 COMPLEX SUBUNIT 7"/>
    <property type="match status" value="1"/>
</dbReference>
<evidence type="ECO:0000256" key="7">
    <source>
        <dbReference type="ARBA" id="ARBA00023128"/>
    </source>
</evidence>
<name>A0AAD3D429_9STRA</name>
<evidence type="ECO:0000256" key="3">
    <source>
        <dbReference type="ARBA" id="ARBA00022448"/>
    </source>
</evidence>
<dbReference type="InterPro" id="IPR003197">
    <property type="entry name" value="QCR7"/>
</dbReference>
<evidence type="ECO:0000256" key="4">
    <source>
        <dbReference type="ARBA" id="ARBA00022660"/>
    </source>
</evidence>
<keyword evidence="6" id="KW-0249">Electron transport</keyword>
<dbReference type="Proteomes" id="UP001054902">
    <property type="component" value="Unassembled WGS sequence"/>
</dbReference>
<keyword evidence="3" id="KW-0813">Transport</keyword>
<keyword evidence="7" id="KW-0496">Mitochondrion</keyword>
<evidence type="ECO:0000313" key="9">
    <source>
        <dbReference type="EMBL" id="GFH57507.1"/>
    </source>
</evidence>
<dbReference type="InterPro" id="IPR036544">
    <property type="entry name" value="QCR7_sf"/>
</dbReference>
<dbReference type="SUPFAM" id="SSF81524">
    <property type="entry name" value="14 kDa protein of cytochrome bc1 complex (Ubiquinol-cytochrome c reductase)"/>
    <property type="match status" value="1"/>
</dbReference>
<proteinExistence type="inferred from homology"/>
<comment type="similarity">
    <text evidence="2">Belongs to the UQCRB/QCR7 family.</text>
</comment>
<reference evidence="9 10" key="1">
    <citation type="journal article" date="2021" name="Sci. Rep.">
        <title>The genome of the diatom Chaetoceros tenuissimus carries an ancient integrated fragment of an extant virus.</title>
        <authorList>
            <person name="Hongo Y."/>
            <person name="Kimura K."/>
            <person name="Takaki Y."/>
            <person name="Yoshida Y."/>
            <person name="Baba S."/>
            <person name="Kobayashi G."/>
            <person name="Nagasaki K."/>
            <person name="Hano T."/>
            <person name="Tomaru Y."/>
        </authorList>
    </citation>
    <scope>NUCLEOTIDE SEQUENCE [LARGE SCALE GENOMIC DNA]</scope>
    <source>
        <strain evidence="9 10">NIES-3715</strain>
    </source>
</reference>
<dbReference type="Gene3D" id="1.10.1090.10">
    <property type="entry name" value="Cytochrome b-c1 complex subunit 7"/>
    <property type="match status" value="1"/>
</dbReference>
<sequence length="114" mass="13231">MALRMVIDKATGFAAKFYQRGVASQLTQTGLRYEDIVNENEREVEEALALADPDVVTGRTRRLKRAIDLNFKRKNMLDYAPDVDQETFKLEFYDDVMKIKARDQEYALLNAHNK</sequence>
<dbReference type="Pfam" id="PF02271">
    <property type="entry name" value="UCR_14kD"/>
    <property type="match status" value="1"/>
</dbReference>
<evidence type="ECO:0000256" key="1">
    <source>
        <dbReference type="ARBA" id="ARBA00004443"/>
    </source>
</evidence>
<keyword evidence="10" id="KW-1185">Reference proteome</keyword>
<evidence type="ECO:0000256" key="8">
    <source>
        <dbReference type="ARBA" id="ARBA00023136"/>
    </source>
</evidence>
<organism evidence="9 10">
    <name type="scientific">Chaetoceros tenuissimus</name>
    <dbReference type="NCBI Taxonomy" id="426638"/>
    <lineage>
        <taxon>Eukaryota</taxon>
        <taxon>Sar</taxon>
        <taxon>Stramenopiles</taxon>
        <taxon>Ochrophyta</taxon>
        <taxon>Bacillariophyta</taxon>
        <taxon>Coscinodiscophyceae</taxon>
        <taxon>Chaetocerotophycidae</taxon>
        <taxon>Chaetocerotales</taxon>
        <taxon>Chaetocerotaceae</taxon>
        <taxon>Chaetoceros</taxon>
    </lineage>
</organism>
<dbReference type="GO" id="GO:0045275">
    <property type="term" value="C:respiratory chain complex III"/>
    <property type="evidence" value="ECO:0007669"/>
    <property type="project" value="InterPro"/>
</dbReference>
<dbReference type="GO" id="GO:0006122">
    <property type="term" value="P:mitochondrial electron transport, ubiquinol to cytochrome c"/>
    <property type="evidence" value="ECO:0007669"/>
    <property type="project" value="InterPro"/>
</dbReference>
<accession>A0AAD3D429</accession>
<keyword evidence="4" id="KW-0679">Respiratory chain</keyword>
<dbReference type="GO" id="GO:0005743">
    <property type="term" value="C:mitochondrial inner membrane"/>
    <property type="evidence" value="ECO:0007669"/>
    <property type="project" value="UniProtKB-SubCell"/>
</dbReference>
<comment type="caution">
    <text evidence="9">The sequence shown here is derived from an EMBL/GenBank/DDBJ whole genome shotgun (WGS) entry which is preliminary data.</text>
</comment>
<dbReference type="EMBL" id="BLLK01000058">
    <property type="protein sequence ID" value="GFH57507.1"/>
    <property type="molecule type" value="Genomic_DNA"/>
</dbReference>
<evidence type="ECO:0000313" key="10">
    <source>
        <dbReference type="Proteomes" id="UP001054902"/>
    </source>
</evidence>
<comment type="subcellular location">
    <subcellularLocation>
        <location evidence="1">Mitochondrion inner membrane</location>
        <topology evidence="1">Peripheral membrane protein</topology>
        <orientation evidence="1">Matrix side</orientation>
    </subcellularLocation>
</comment>
<evidence type="ECO:0000256" key="6">
    <source>
        <dbReference type="ARBA" id="ARBA00022982"/>
    </source>
</evidence>
<dbReference type="PANTHER" id="PTHR12022">
    <property type="entry name" value="UBIQUINOL-CYTOCHROME C REDUCTASE COMPLEX 14 KD PROTEIN"/>
    <property type="match status" value="1"/>
</dbReference>
<dbReference type="AlphaFoldDB" id="A0AAD3D429"/>
<evidence type="ECO:0000256" key="5">
    <source>
        <dbReference type="ARBA" id="ARBA00022792"/>
    </source>
</evidence>